<dbReference type="EMBL" id="CAJOBC010105772">
    <property type="protein sequence ID" value="CAF4499727.1"/>
    <property type="molecule type" value="Genomic_DNA"/>
</dbReference>
<evidence type="ECO:0000313" key="3">
    <source>
        <dbReference type="Proteomes" id="UP000663829"/>
    </source>
</evidence>
<comment type="caution">
    <text evidence="1">The sequence shown here is derived from an EMBL/GenBank/DDBJ whole genome shotgun (WGS) entry which is preliminary data.</text>
</comment>
<accession>A0A816BWY9</accession>
<keyword evidence="3" id="KW-1185">Reference proteome</keyword>
<dbReference type="AlphaFoldDB" id="A0A816BWY9"/>
<organism evidence="1 3">
    <name type="scientific">Didymodactylos carnosus</name>
    <dbReference type="NCBI Taxonomy" id="1234261"/>
    <lineage>
        <taxon>Eukaryota</taxon>
        <taxon>Metazoa</taxon>
        <taxon>Spiralia</taxon>
        <taxon>Gnathifera</taxon>
        <taxon>Rotifera</taxon>
        <taxon>Eurotatoria</taxon>
        <taxon>Bdelloidea</taxon>
        <taxon>Philodinida</taxon>
        <taxon>Philodinidae</taxon>
        <taxon>Didymodactylos</taxon>
    </lineage>
</organism>
<evidence type="ECO:0000313" key="1">
    <source>
        <dbReference type="EMBL" id="CAF1614360.1"/>
    </source>
</evidence>
<dbReference type="EMBL" id="CAJNOQ010038884">
    <property type="protein sequence ID" value="CAF1614360.1"/>
    <property type="molecule type" value="Genomic_DNA"/>
</dbReference>
<dbReference type="Proteomes" id="UP000681722">
    <property type="component" value="Unassembled WGS sequence"/>
</dbReference>
<reference evidence="1" key="1">
    <citation type="submission" date="2021-02" db="EMBL/GenBank/DDBJ databases">
        <authorList>
            <person name="Nowell W R."/>
        </authorList>
    </citation>
    <scope>NUCLEOTIDE SEQUENCE</scope>
</reference>
<dbReference type="OrthoDB" id="6123510at2759"/>
<dbReference type="Proteomes" id="UP000663829">
    <property type="component" value="Unassembled WGS sequence"/>
</dbReference>
<protein>
    <submittedName>
        <fullName evidence="1">Uncharacterized protein</fullName>
    </submittedName>
</protein>
<gene>
    <name evidence="1" type="ORF">GPM918_LOCUS43314</name>
    <name evidence="2" type="ORF">SRO942_LOCUS44772</name>
</gene>
<name>A0A816BWY9_9BILA</name>
<evidence type="ECO:0000313" key="2">
    <source>
        <dbReference type="EMBL" id="CAF4499727.1"/>
    </source>
</evidence>
<proteinExistence type="predicted"/>
<sequence>WKKPSTSTHPNIYCTIDLLHQEQSLGAFNSVRDHMGAPQPKRRRNQQIAENSLQKLWQRFCEQKLDMVSFLNAAGTRYFKYLEG</sequence>
<feature type="non-terminal residue" evidence="1">
    <location>
        <position position="1"/>
    </location>
</feature>